<comment type="caution">
    <text evidence="3">The sequence shown here is derived from an EMBL/GenBank/DDBJ whole genome shotgun (WGS) entry which is preliminary data.</text>
</comment>
<evidence type="ECO:0000313" key="4">
    <source>
        <dbReference type="Proteomes" id="UP001529423"/>
    </source>
</evidence>
<dbReference type="Gene3D" id="2.60.40.10">
    <property type="entry name" value="Immunoglobulins"/>
    <property type="match status" value="1"/>
</dbReference>
<evidence type="ECO:0000256" key="1">
    <source>
        <dbReference type="SAM" id="MobiDB-lite"/>
    </source>
</evidence>
<dbReference type="RefSeq" id="WP_289560613.1">
    <property type="nucleotide sequence ID" value="NZ_JAUDEO010000036.1"/>
</dbReference>
<dbReference type="EMBL" id="JAUDEO010000036">
    <property type="protein sequence ID" value="MDM8334235.1"/>
    <property type="molecule type" value="Genomic_DNA"/>
</dbReference>
<reference evidence="3 4" key="3">
    <citation type="submission" date="2023-06" db="EMBL/GenBank/DDBJ databases">
        <authorList>
            <person name="Zeman M."/>
            <person name="Kubasova T."/>
            <person name="Jahodarova E."/>
            <person name="Nykrynova M."/>
            <person name="Rychlik I."/>
        </authorList>
    </citation>
    <scope>NUCLEOTIDE SEQUENCE [LARGE SCALE GENOMIC DNA]</scope>
    <source>
        <strain evidence="3 4">105_WCHN</strain>
    </source>
</reference>
<feature type="compositionally biased region" description="Low complexity" evidence="1">
    <location>
        <begin position="87"/>
        <end position="101"/>
    </location>
</feature>
<reference evidence="3 4" key="2">
    <citation type="submission" date="2023-06" db="EMBL/GenBank/DDBJ databases">
        <title>Identification and characterization of horizontal gene transfer across gut microbiota members of farm animals based on homology search.</title>
        <authorList>
            <person name="Schwarzerova J."/>
            <person name="Nykrynova M."/>
            <person name="Jureckova K."/>
            <person name="Cejkova D."/>
            <person name="Rychlik I."/>
        </authorList>
    </citation>
    <scope>NUCLEOTIDE SEQUENCE [LARGE SCALE GENOMIC DNA]</scope>
    <source>
        <strain evidence="3 4">105_WCHN</strain>
    </source>
</reference>
<feature type="transmembrane region" description="Helical" evidence="2">
    <location>
        <begin position="108"/>
        <end position="126"/>
    </location>
</feature>
<protein>
    <recommendedName>
        <fullName evidence="5">DUF5011 domain-containing protein</fullName>
    </recommendedName>
</protein>
<keyword evidence="2" id="KW-1133">Transmembrane helix</keyword>
<sequence>MANLQITVVRHYLDWPLHQTINQPDLIQQLGAYATGRHGEDLTDKLVVNLTQANVDQPGEYPVMLSVMDATGQTTQESVTLHVRPASPTTSQPTTTSTPQQNGDQRRAWLWVILAVIIVLLVWWGVSAHHRADQQAQSANNAQQSSQISDNSSSISKLSSDNQRLANQVAELKGAAKQYQRDHDQQALNNRLDQVQTKAEQLQNQTDNSTTKNNANQVTNVINQVRQDPENGVSTVNNLKGQPGFNKIWDTVSQQLSTWLDRFSSN</sequence>
<reference evidence="4" key="1">
    <citation type="submission" date="2023-06" db="EMBL/GenBank/DDBJ databases">
        <title>Identification and characterization of horizontal gene transfer across gut microbiota members of farm animals based on homology search.</title>
        <authorList>
            <person name="Zeman M."/>
            <person name="Kubasova T."/>
            <person name="Jahodarova E."/>
            <person name="Nykrynova M."/>
            <person name="Rychlik I."/>
        </authorList>
    </citation>
    <scope>NUCLEOTIDE SEQUENCE [LARGE SCALE GENOMIC DNA]</scope>
    <source>
        <strain evidence="4">105_WCHN</strain>
    </source>
</reference>
<evidence type="ECO:0000256" key="2">
    <source>
        <dbReference type="SAM" id="Phobius"/>
    </source>
</evidence>
<dbReference type="InterPro" id="IPR013783">
    <property type="entry name" value="Ig-like_fold"/>
</dbReference>
<name>A0ABT7VNB7_9LACO</name>
<feature type="region of interest" description="Disordered" evidence="1">
    <location>
        <begin position="75"/>
        <end position="102"/>
    </location>
</feature>
<keyword evidence="2" id="KW-0472">Membrane</keyword>
<keyword evidence="2" id="KW-0812">Transmembrane</keyword>
<feature type="region of interest" description="Disordered" evidence="1">
    <location>
        <begin position="197"/>
        <end position="216"/>
    </location>
</feature>
<dbReference type="Proteomes" id="UP001529423">
    <property type="component" value="Unassembled WGS sequence"/>
</dbReference>
<evidence type="ECO:0008006" key="5">
    <source>
        <dbReference type="Google" id="ProtNLM"/>
    </source>
</evidence>
<keyword evidence="4" id="KW-1185">Reference proteome</keyword>
<feature type="region of interest" description="Disordered" evidence="1">
    <location>
        <begin position="137"/>
        <end position="162"/>
    </location>
</feature>
<evidence type="ECO:0000313" key="3">
    <source>
        <dbReference type="EMBL" id="MDM8334235.1"/>
    </source>
</evidence>
<proteinExistence type="predicted"/>
<accession>A0ABT7VNB7</accession>
<organism evidence="3 4">
    <name type="scientific">Limosilactobacillus panis</name>
    <dbReference type="NCBI Taxonomy" id="47493"/>
    <lineage>
        <taxon>Bacteria</taxon>
        <taxon>Bacillati</taxon>
        <taxon>Bacillota</taxon>
        <taxon>Bacilli</taxon>
        <taxon>Lactobacillales</taxon>
        <taxon>Lactobacillaceae</taxon>
        <taxon>Limosilactobacillus</taxon>
    </lineage>
</organism>
<gene>
    <name evidence="3" type="ORF">QUW46_06590</name>
</gene>